<dbReference type="PATRIC" id="fig|1341156.4.peg.1203"/>
<organism evidence="1 2">
    <name type="scientific">Ruminococcus albus SY3</name>
    <dbReference type="NCBI Taxonomy" id="1341156"/>
    <lineage>
        <taxon>Bacteria</taxon>
        <taxon>Bacillati</taxon>
        <taxon>Bacillota</taxon>
        <taxon>Clostridia</taxon>
        <taxon>Eubacteriales</taxon>
        <taxon>Oscillospiraceae</taxon>
        <taxon>Ruminococcus</taxon>
    </lineage>
</organism>
<evidence type="ECO:0000313" key="2">
    <source>
        <dbReference type="Proteomes" id="UP000021369"/>
    </source>
</evidence>
<accession>A0A011UHY3</accession>
<dbReference type="Proteomes" id="UP000021369">
    <property type="component" value="Unassembled WGS sequence"/>
</dbReference>
<dbReference type="AlphaFoldDB" id="A0A011UHY3"/>
<dbReference type="EMBL" id="JEOB01000002">
    <property type="protein sequence ID" value="EXM40299.1"/>
    <property type="molecule type" value="Genomic_DNA"/>
</dbReference>
<protein>
    <submittedName>
        <fullName evidence="1">Uncharacterized protein</fullName>
    </submittedName>
</protein>
<sequence length="123" mass="14085">MNFLCSCCKSRITNDKQKRYLIEGAGIHKIGYHLAWMECAKEELCLPPDKREWVHTDQVPIVGERRILKVTAPFDEEIGDTFTTVFEPWQMFLNGCESAESPEDIGKACAVLCRFEEVPLCQT</sequence>
<name>A0A011UHY3_RUMAL</name>
<dbReference type="RefSeq" id="WP_037287313.1">
    <property type="nucleotide sequence ID" value="NZ_JEOB01000002.1"/>
</dbReference>
<keyword evidence="2" id="KW-1185">Reference proteome</keyword>
<reference evidence="1 2" key="1">
    <citation type="submission" date="2013-06" db="EMBL/GenBank/DDBJ databases">
        <title>Rumen cellulosomics: divergent fiber-degrading strategies revealed by comparative genome-wide analysis of six Ruminococcal strains.</title>
        <authorList>
            <person name="Dassa B."/>
            <person name="Borovok I."/>
            <person name="Lamed R."/>
            <person name="Flint H."/>
            <person name="Yeoman C.J."/>
            <person name="White B."/>
            <person name="Bayer E.A."/>
        </authorList>
    </citation>
    <scope>NUCLEOTIDE SEQUENCE [LARGE SCALE GENOMIC DNA]</scope>
    <source>
        <strain evidence="1 2">SY3</strain>
    </source>
</reference>
<dbReference type="OrthoDB" id="1819532at2"/>
<proteinExistence type="predicted"/>
<evidence type="ECO:0000313" key="1">
    <source>
        <dbReference type="EMBL" id="EXM40299.1"/>
    </source>
</evidence>
<gene>
    <name evidence="1" type="ORF">RASY3_09540</name>
</gene>
<comment type="caution">
    <text evidence="1">The sequence shown here is derived from an EMBL/GenBank/DDBJ whole genome shotgun (WGS) entry which is preliminary data.</text>
</comment>